<dbReference type="RefSeq" id="XP_029654023.1">
    <property type="nucleotide sequence ID" value="XM_029798163.1"/>
</dbReference>
<dbReference type="PANTHER" id="PTHR45622">
    <property type="entry name" value="UBIQUITIN-PROTEIN LIGASE E3A-RELATED"/>
    <property type="match status" value="1"/>
</dbReference>
<name>A0A6P7TQJ9_9MOLL</name>
<dbReference type="SUPFAM" id="SSF50985">
    <property type="entry name" value="RCC1/BLIP-II"/>
    <property type="match status" value="1"/>
</dbReference>
<accession>A0A6P7TQJ9</accession>
<dbReference type="AlphaFoldDB" id="A0A6P7TQJ9"/>
<dbReference type="GO" id="GO:0016567">
    <property type="term" value="P:protein ubiquitination"/>
    <property type="evidence" value="ECO:0007669"/>
    <property type="project" value="TreeGrafter"/>
</dbReference>
<dbReference type="Proteomes" id="UP000515154">
    <property type="component" value="Unplaced"/>
</dbReference>
<comment type="caution">
    <text evidence="3">Lacks conserved residue(s) required for the propagation of feature annotation.</text>
</comment>
<organism evidence="6 7">
    <name type="scientific">Octopus sinensis</name>
    <name type="common">East Asian common octopus</name>
    <dbReference type="NCBI Taxonomy" id="2607531"/>
    <lineage>
        <taxon>Eukaryota</taxon>
        <taxon>Metazoa</taxon>
        <taxon>Spiralia</taxon>
        <taxon>Lophotrochozoa</taxon>
        <taxon>Mollusca</taxon>
        <taxon>Cephalopoda</taxon>
        <taxon>Coleoidea</taxon>
        <taxon>Octopodiformes</taxon>
        <taxon>Octopoda</taxon>
        <taxon>Incirrata</taxon>
        <taxon>Octopodidae</taxon>
        <taxon>Octopus</taxon>
    </lineage>
</organism>
<keyword evidence="4" id="KW-0812">Transmembrane</keyword>
<keyword evidence="4" id="KW-0472">Membrane</keyword>
<evidence type="ECO:0000256" key="4">
    <source>
        <dbReference type="SAM" id="Phobius"/>
    </source>
</evidence>
<sequence length="225" mass="25183">MLNISNSHQIVYVSCGDKHTALLTSDGGVFLFGGGRYGCLGHGSIVDQHYPMKNVFFMGSTVTQISAICSHVMANFELFERNRELEDLTPVLFVITVSRDNIVMDTLKALVQACDNMEIFWLVGILCGLCIYNCVIVNLPLPLFLYKKLLGRSVGLQDLSVLSPSLGRRSYVEAYVDYVLNKSVKDTFGNFQKGFMGVKHFEPVELEALIVGNQTFDFMEWQSVQ</sequence>
<dbReference type="Pfam" id="PF00632">
    <property type="entry name" value="HECT"/>
    <property type="match status" value="2"/>
</dbReference>
<dbReference type="Gene3D" id="3.90.1750.10">
    <property type="entry name" value="Hect, E3 ligase catalytic domains"/>
    <property type="match status" value="1"/>
</dbReference>
<evidence type="ECO:0000313" key="7">
    <source>
        <dbReference type="RefSeq" id="XP_029654023.1"/>
    </source>
</evidence>
<keyword evidence="4" id="KW-1133">Transmembrane helix</keyword>
<evidence type="ECO:0000256" key="2">
    <source>
        <dbReference type="ARBA" id="ARBA00022786"/>
    </source>
</evidence>
<dbReference type="PANTHER" id="PTHR45622:SF76">
    <property type="entry name" value="HECT AND RLD DOMAIN CONTAINING E3 UBIQUITIN LIGASE 4, ISOFORM C"/>
    <property type="match status" value="1"/>
</dbReference>
<protein>
    <submittedName>
        <fullName evidence="7">Probable E3 ubiquitin-protein ligase HERC4</fullName>
    </submittedName>
</protein>
<dbReference type="SUPFAM" id="SSF56204">
    <property type="entry name" value="Hect, E3 ligase catalytic domain"/>
    <property type="match status" value="1"/>
</dbReference>
<evidence type="ECO:0000256" key="1">
    <source>
        <dbReference type="ARBA" id="ARBA00022737"/>
    </source>
</evidence>
<dbReference type="Pfam" id="PF00415">
    <property type="entry name" value="RCC1"/>
    <property type="match status" value="1"/>
</dbReference>
<dbReference type="InterPro" id="IPR035983">
    <property type="entry name" value="Hect_E3_ubiquitin_ligase"/>
</dbReference>
<keyword evidence="6" id="KW-1185">Reference proteome</keyword>
<dbReference type="GO" id="GO:0061630">
    <property type="term" value="F:ubiquitin protein ligase activity"/>
    <property type="evidence" value="ECO:0007669"/>
    <property type="project" value="TreeGrafter"/>
</dbReference>
<proteinExistence type="predicted"/>
<dbReference type="PROSITE" id="PS00626">
    <property type="entry name" value="RCC1_2"/>
    <property type="match status" value="1"/>
</dbReference>
<dbReference type="InterPro" id="IPR000408">
    <property type="entry name" value="Reg_chr_condens"/>
</dbReference>
<reference evidence="7" key="1">
    <citation type="submission" date="2025-08" db="UniProtKB">
        <authorList>
            <consortium name="RefSeq"/>
        </authorList>
    </citation>
    <scope>IDENTIFICATION</scope>
</reference>
<dbReference type="KEGG" id="osn:115227283"/>
<keyword evidence="2 3" id="KW-0833">Ubl conjugation pathway</keyword>
<dbReference type="InterPro" id="IPR009091">
    <property type="entry name" value="RCC1/BLIP-II"/>
</dbReference>
<evidence type="ECO:0000313" key="6">
    <source>
        <dbReference type="Proteomes" id="UP000515154"/>
    </source>
</evidence>
<dbReference type="GO" id="GO:0006511">
    <property type="term" value="P:ubiquitin-dependent protein catabolic process"/>
    <property type="evidence" value="ECO:0007669"/>
    <property type="project" value="TreeGrafter"/>
</dbReference>
<feature type="domain" description="HECT" evidence="5">
    <location>
        <begin position="115"/>
        <end position="168"/>
    </location>
</feature>
<gene>
    <name evidence="7" type="primary">LOC115227283</name>
</gene>
<evidence type="ECO:0000259" key="5">
    <source>
        <dbReference type="PROSITE" id="PS50237"/>
    </source>
</evidence>
<keyword evidence="1" id="KW-0677">Repeat</keyword>
<dbReference type="Gene3D" id="2.130.10.30">
    <property type="entry name" value="Regulator of chromosome condensation 1/beta-lactamase-inhibitor protein II"/>
    <property type="match status" value="1"/>
</dbReference>
<dbReference type="PROSITE" id="PS50237">
    <property type="entry name" value="HECT"/>
    <property type="match status" value="1"/>
</dbReference>
<evidence type="ECO:0000256" key="3">
    <source>
        <dbReference type="PROSITE-ProRule" id="PRU00104"/>
    </source>
</evidence>
<dbReference type="GO" id="GO:0005737">
    <property type="term" value="C:cytoplasm"/>
    <property type="evidence" value="ECO:0007669"/>
    <property type="project" value="TreeGrafter"/>
</dbReference>
<feature type="transmembrane region" description="Helical" evidence="4">
    <location>
        <begin position="119"/>
        <end position="146"/>
    </location>
</feature>
<dbReference type="InterPro" id="IPR000569">
    <property type="entry name" value="HECT_dom"/>
</dbReference>
<dbReference type="InterPro" id="IPR051709">
    <property type="entry name" value="Ub-ligase/GTPase-reg"/>
</dbReference>